<protein>
    <submittedName>
        <fullName evidence="1">Uncharacterized protein</fullName>
    </submittedName>
</protein>
<gene>
    <name evidence="1" type="ORF">BDN72DRAFT_894484</name>
</gene>
<dbReference type="Proteomes" id="UP000308600">
    <property type="component" value="Unassembled WGS sequence"/>
</dbReference>
<organism evidence="1 2">
    <name type="scientific">Pluteus cervinus</name>
    <dbReference type="NCBI Taxonomy" id="181527"/>
    <lineage>
        <taxon>Eukaryota</taxon>
        <taxon>Fungi</taxon>
        <taxon>Dikarya</taxon>
        <taxon>Basidiomycota</taxon>
        <taxon>Agaricomycotina</taxon>
        <taxon>Agaricomycetes</taxon>
        <taxon>Agaricomycetidae</taxon>
        <taxon>Agaricales</taxon>
        <taxon>Pluteineae</taxon>
        <taxon>Pluteaceae</taxon>
        <taxon>Pluteus</taxon>
    </lineage>
</organism>
<evidence type="ECO:0000313" key="1">
    <source>
        <dbReference type="EMBL" id="TFK72845.1"/>
    </source>
</evidence>
<accession>A0ACD3B4U8</accession>
<reference evidence="1 2" key="1">
    <citation type="journal article" date="2019" name="Nat. Ecol. Evol.">
        <title>Megaphylogeny resolves global patterns of mushroom evolution.</title>
        <authorList>
            <person name="Varga T."/>
            <person name="Krizsan K."/>
            <person name="Foldi C."/>
            <person name="Dima B."/>
            <person name="Sanchez-Garcia M."/>
            <person name="Sanchez-Ramirez S."/>
            <person name="Szollosi G.J."/>
            <person name="Szarkandi J.G."/>
            <person name="Papp V."/>
            <person name="Albert L."/>
            <person name="Andreopoulos W."/>
            <person name="Angelini C."/>
            <person name="Antonin V."/>
            <person name="Barry K.W."/>
            <person name="Bougher N.L."/>
            <person name="Buchanan P."/>
            <person name="Buyck B."/>
            <person name="Bense V."/>
            <person name="Catcheside P."/>
            <person name="Chovatia M."/>
            <person name="Cooper J."/>
            <person name="Damon W."/>
            <person name="Desjardin D."/>
            <person name="Finy P."/>
            <person name="Geml J."/>
            <person name="Haridas S."/>
            <person name="Hughes K."/>
            <person name="Justo A."/>
            <person name="Karasinski D."/>
            <person name="Kautmanova I."/>
            <person name="Kiss B."/>
            <person name="Kocsube S."/>
            <person name="Kotiranta H."/>
            <person name="LaButti K.M."/>
            <person name="Lechner B.E."/>
            <person name="Liimatainen K."/>
            <person name="Lipzen A."/>
            <person name="Lukacs Z."/>
            <person name="Mihaltcheva S."/>
            <person name="Morgado L.N."/>
            <person name="Niskanen T."/>
            <person name="Noordeloos M.E."/>
            <person name="Ohm R.A."/>
            <person name="Ortiz-Santana B."/>
            <person name="Ovrebo C."/>
            <person name="Racz N."/>
            <person name="Riley R."/>
            <person name="Savchenko A."/>
            <person name="Shiryaev A."/>
            <person name="Soop K."/>
            <person name="Spirin V."/>
            <person name="Szebenyi C."/>
            <person name="Tomsovsky M."/>
            <person name="Tulloss R.E."/>
            <person name="Uehling J."/>
            <person name="Grigoriev I.V."/>
            <person name="Vagvolgyi C."/>
            <person name="Papp T."/>
            <person name="Martin F.M."/>
            <person name="Miettinen O."/>
            <person name="Hibbett D.S."/>
            <person name="Nagy L.G."/>
        </authorList>
    </citation>
    <scope>NUCLEOTIDE SEQUENCE [LARGE SCALE GENOMIC DNA]</scope>
    <source>
        <strain evidence="1 2">NL-1719</strain>
    </source>
</reference>
<proteinExistence type="predicted"/>
<keyword evidence="2" id="KW-1185">Reference proteome</keyword>
<sequence length="283" mass="31187">MAPALESIVDFIASNLVIRDFSLTPDTVNSTIPAVDPDAGFHKEIACYSLPYGALGFVSHALTYYTMFCLWYGRKPLWPFHPVSYTRLDLVLGTVSLIVSTTMAIVTLVRCRNSWQLLTIGVWKLTMSLVNSFTTITVARIITNGGTKTKDAAHWLTLYVPGMVAGTVGVISLVTRHWDIPALRILSYCMLGVFVFIFGFGRLVSKSADDDDTKNGVCIFTTMVSFVVFMFFAAFYSDWALGLMTGNLIGTPSKDKIFDVFAIHSFETVILLKLVPPNSTGTT</sequence>
<dbReference type="EMBL" id="ML208281">
    <property type="protein sequence ID" value="TFK72845.1"/>
    <property type="molecule type" value="Genomic_DNA"/>
</dbReference>
<name>A0ACD3B4U8_9AGAR</name>
<evidence type="ECO:0000313" key="2">
    <source>
        <dbReference type="Proteomes" id="UP000308600"/>
    </source>
</evidence>